<dbReference type="SUPFAM" id="SSF46689">
    <property type="entry name" value="Homeodomain-like"/>
    <property type="match status" value="1"/>
</dbReference>
<dbReference type="InterPro" id="IPR017930">
    <property type="entry name" value="Myb_dom"/>
</dbReference>
<gene>
    <name evidence="10" type="primary">MYB16_4</name>
    <name evidence="10" type="ORF">CK203_090820</name>
</gene>
<organism evidence="10 11">
    <name type="scientific">Vitis vinifera</name>
    <name type="common">Grape</name>
    <dbReference type="NCBI Taxonomy" id="29760"/>
    <lineage>
        <taxon>Eukaryota</taxon>
        <taxon>Viridiplantae</taxon>
        <taxon>Streptophyta</taxon>
        <taxon>Embryophyta</taxon>
        <taxon>Tracheophyta</taxon>
        <taxon>Spermatophyta</taxon>
        <taxon>Magnoliopsida</taxon>
        <taxon>eudicotyledons</taxon>
        <taxon>Gunneridae</taxon>
        <taxon>Pentapetalae</taxon>
        <taxon>rosids</taxon>
        <taxon>Vitales</taxon>
        <taxon>Vitaceae</taxon>
        <taxon>Viteae</taxon>
        <taxon>Vitis</taxon>
    </lineage>
</organism>
<dbReference type="GO" id="GO:0005634">
    <property type="term" value="C:nucleus"/>
    <property type="evidence" value="ECO:0007669"/>
    <property type="project" value="UniProtKB-SubCell"/>
</dbReference>
<dbReference type="FunFam" id="1.10.10.60:FF:000099">
    <property type="entry name" value="MYB transcription factor"/>
    <property type="match status" value="1"/>
</dbReference>
<dbReference type="FunFam" id="1.10.10.60:FF:000001">
    <property type="entry name" value="MYB-related transcription factor"/>
    <property type="match status" value="1"/>
</dbReference>
<dbReference type="PANTHER" id="PTHR10641:SF586">
    <property type="entry name" value="TRANSCRIPTION FACTOR MYB16"/>
    <property type="match status" value="1"/>
</dbReference>
<dbReference type="InterPro" id="IPR009057">
    <property type="entry name" value="Homeodomain-like_sf"/>
</dbReference>
<keyword evidence="3" id="KW-0677">Repeat</keyword>
<dbReference type="SMART" id="SM00717">
    <property type="entry name" value="SANT"/>
    <property type="match status" value="2"/>
</dbReference>
<dbReference type="GO" id="GO:1901957">
    <property type="term" value="P:regulation of cutin biosynthetic process"/>
    <property type="evidence" value="ECO:0007669"/>
    <property type="project" value="UniProtKB-ARBA"/>
</dbReference>
<evidence type="ECO:0000259" key="8">
    <source>
        <dbReference type="PROSITE" id="PS50090"/>
    </source>
</evidence>
<dbReference type="EMBL" id="QGNW01001797">
    <property type="protein sequence ID" value="RVW30474.1"/>
    <property type="molecule type" value="Genomic_DNA"/>
</dbReference>
<dbReference type="PROSITE" id="PS51294">
    <property type="entry name" value="HTH_MYB"/>
    <property type="match status" value="2"/>
</dbReference>
<evidence type="ECO:0000256" key="5">
    <source>
        <dbReference type="ARBA" id="ARBA00023125"/>
    </source>
</evidence>
<feature type="domain" description="HTH myb-type" evidence="9">
    <location>
        <begin position="62"/>
        <end position="116"/>
    </location>
</feature>
<protein>
    <submittedName>
        <fullName evidence="10">Transcription factor MYB16</fullName>
    </submittedName>
</protein>
<dbReference type="GO" id="GO:0003677">
    <property type="term" value="F:DNA binding"/>
    <property type="evidence" value="ECO:0007669"/>
    <property type="project" value="UniProtKB-KW"/>
</dbReference>
<evidence type="ECO:0000256" key="1">
    <source>
        <dbReference type="ARBA" id="ARBA00004123"/>
    </source>
</evidence>
<keyword evidence="6" id="KW-0804">Transcription</keyword>
<dbReference type="Pfam" id="PF00249">
    <property type="entry name" value="Myb_DNA-binding"/>
    <property type="match status" value="2"/>
</dbReference>
<feature type="domain" description="Myb-like" evidence="8">
    <location>
        <begin position="62"/>
        <end position="112"/>
    </location>
</feature>
<feature type="domain" description="HTH myb-type" evidence="9">
    <location>
        <begin position="9"/>
        <end position="61"/>
    </location>
</feature>
<accession>A0A438D4V3</accession>
<sequence length="339" mass="36907">MGRSPCCDKVGLKKGPWTPEEDQKLLAYIEEHGHGSWRALPSKAGLQRCGKSCRLRWTNYLRPDIKRGKFSLQEEQTIIQLHALLGNRWSAIATHLPKRTDNEIKNYWNTHLKKRLAKMGIDPIGQRVQATFQFFQPSSGDSLGFYFGGGWGKTAAVSSSPPPYLDVLKAWHGVWPKSTEVVALAETAAGRRWWWGLAVAGDLESPTSTLSYSENAAAVASTAVIDFVGNSGSCEGGIIKDEGDQQEWKGMGSSTQLPESFTSALHDMAVPMDSGAWTPESLKTVNGGHFIEGFTELLLSNSTNRTLSDTDGAETLTMAAAVAVAVTTTKITRITGTVF</sequence>
<keyword evidence="7" id="KW-0539">Nucleus</keyword>
<dbReference type="PANTHER" id="PTHR10641">
    <property type="entry name" value="MYB FAMILY TRANSCRIPTION FACTOR"/>
    <property type="match status" value="1"/>
</dbReference>
<evidence type="ECO:0000256" key="6">
    <source>
        <dbReference type="ARBA" id="ARBA00023163"/>
    </source>
</evidence>
<dbReference type="CDD" id="cd00167">
    <property type="entry name" value="SANT"/>
    <property type="match status" value="2"/>
</dbReference>
<evidence type="ECO:0000256" key="4">
    <source>
        <dbReference type="ARBA" id="ARBA00023015"/>
    </source>
</evidence>
<evidence type="ECO:0000313" key="10">
    <source>
        <dbReference type="EMBL" id="RVW30474.1"/>
    </source>
</evidence>
<dbReference type="Proteomes" id="UP000288805">
    <property type="component" value="Unassembled WGS sequence"/>
</dbReference>
<keyword evidence="2" id="KW-0217">Developmental protein</keyword>
<evidence type="ECO:0000259" key="9">
    <source>
        <dbReference type="PROSITE" id="PS51294"/>
    </source>
</evidence>
<keyword evidence="4" id="KW-0805">Transcription regulation</keyword>
<keyword evidence="5" id="KW-0238">DNA-binding</keyword>
<evidence type="ECO:0000256" key="7">
    <source>
        <dbReference type="ARBA" id="ARBA00023242"/>
    </source>
</evidence>
<dbReference type="Gene3D" id="1.10.10.60">
    <property type="entry name" value="Homeodomain-like"/>
    <property type="match status" value="2"/>
</dbReference>
<dbReference type="AlphaFoldDB" id="A0A438D4V3"/>
<dbReference type="PROSITE" id="PS50090">
    <property type="entry name" value="MYB_LIKE"/>
    <property type="match status" value="2"/>
</dbReference>
<evidence type="ECO:0000256" key="3">
    <source>
        <dbReference type="ARBA" id="ARBA00022737"/>
    </source>
</evidence>
<feature type="domain" description="Myb-like" evidence="8">
    <location>
        <begin position="9"/>
        <end position="61"/>
    </location>
</feature>
<reference evidence="10 11" key="1">
    <citation type="journal article" date="2018" name="PLoS Genet.">
        <title>Population sequencing reveals clonal diversity and ancestral inbreeding in the grapevine cultivar Chardonnay.</title>
        <authorList>
            <person name="Roach M.J."/>
            <person name="Johnson D.L."/>
            <person name="Bohlmann J."/>
            <person name="van Vuuren H.J."/>
            <person name="Jones S.J."/>
            <person name="Pretorius I.S."/>
            <person name="Schmidt S.A."/>
            <person name="Borneman A.R."/>
        </authorList>
    </citation>
    <scope>NUCLEOTIDE SEQUENCE [LARGE SCALE GENOMIC DNA]</scope>
    <source>
        <strain evidence="11">cv. Chardonnay</strain>
        <tissue evidence="10">Leaf</tissue>
    </source>
</reference>
<dbReference type="GO" id="GO:0000902">
    <property type="term" value="P:cell morphogenesis"/>
    <property type="evidence" value="ECO:0007669"/>
    <property type="project" value="UniProtKB-ARBA"/>
</dbReference>
<comment type="caution">
    <text evidence="10">The sequence shown here is derived from an EMBL/GenBank/DDBJ whole genome shotgun (WGS) entry which is preliminary data.</text>
</comment>
<evidence type="ECO:0000313" key="11">
    <source>
        <dbReference type="Proteomes" id="UP000288805"/>
    </source>
</evidence>
<comment type="subcellular location">
    <subcellularLocation>
        <location evidence="1">Nucleus</location>
    </subcellularLocation>
</comment>
<name>A0A438D4V3_VITVI</name>
<evidence type="ECO:0000256" key="2">
    <source>
        <dbReference type="ARBA" id="ARBA00022473"/>
    </source>
</evidence>
<proteinExistence type="predicted"/>
<dbReference type="InterPro" id="IPR001005">
    <property type="entry name" value="SANT/Myb"/>
</dbReference>
<dbReference type="InterPro" id="IPR015495">
    <property type="entry name" value="Myb_TF_plants"/>
</dbReference>